<evidence type="ECO:0000313" key="2">
    <source>
        <dbReference type="EMBL" id="GMN63253.1"/>
    </source>
</evidence>
<dbReference type="EMBL" id="BTGU01000147">
    <property type="protein sequence ID" value="GMN63302.1"/>
    <property type="molecule type" value="Genomic_DNA"/>
</dbReference>
<organism evidence="3 4">
    <name type="scientific">Ficus carica</name>
    <name type="common">Common fig</name>
    <dbReference type="NCBI Taxonomy" id="3494"/>
    <lineage>
        <taxon>Eukaryota</taxon>
        <taxon>Viridiplantae</taxon>
        <taxon>Streptophyta</taxon>
        <taxon>Embryophyta</taxon>
        <taxon>Tracheophyta</taxon>
        <taxon>Spermatophyta</taxon>
        <taxon>Magnoliopsida</taxon>
        <taxon>eudicotyledons</taxon>
        <taxon>Gunneridae</taxon>
        <taxon>Pentapetalae</taxon>
        <taxon>rosids</taxon>
        <taxon>fabids</taxon>
        <taxon>Rosales</taxon>
        <taxon>Moraceae</taxon>
        <taxon>Ficeae</taxon>
        <taxon>Ficus</taxon>
    </lineage>
</organism>
<accession>A0AA88DW97</accession>
<name>A0AA88DW97_FICCA</name>
<comment type="caution">
    <text evidence="3">The sequence shown here is derived from an EMBL/GenBank/DDBJ whole genome shotgun (WGS) entry which is preliminary data.</text>
</comment>
<sequence>MGGSIANAWGSSSLGGPSSTHGGVHHQGGSGLHQHRGGTGLVARGGGVIFGILGEVMGRRIKGLR</sequence>
<evidence type="ECO:0000313" key="3">
    <source>
        <dbReference type="EMBL" id="GMN63302.1"/>
    </source>
</evidence>
<reference evidence="3" key="1">
    <citation type="submission" date="2023-07" db="EMBL/GenBank/DDBJ databases">
        <title>draft genome sequence of fig (Ficus carica).</title>
        <authorList>
            <person name="Takahashi T."/>
            <person name="Nishimura K."/>
        </authorList>
    </citation>
    <scope>NUCLEOTIDE SEQUENCE</scope>
</reference>
<dbReference type="Proteomes" id="UP001187192">
    <property type="component" value="Unassembled WGS sequence"/>
</dbReference>
<evidence type="ECO:0000313" key="4">
    <source>
        <dbReference type="Proteomes" id="UP001187192"/>
    </source>
</evidence>
<feature type="compositionally biased region" description="Gly residues" evidence="1">
    <location>
        <begin position="25"/>
        <end position="39"/>
    </location>
</feature>
<keyword evidence="4" id="KW-1185">Reference proteome</keyword>
<gene>
    <name evidence="2" type="ORF">TIFTF001_032330</name>
    <name evidence="3" type="ORF">TIFTF001_032378</name>
</gene>
<feature type="compositionally biased region" description="Polar residues" evidence="1">
    <location>
        <begin position="9"/>
        <end position="21"/>
    </location>
</feature>
<proteinExistence type="predicted"/>
<dbReference type="EMBL" id="BTGU01000146">
    <property type="protein sequence ID" value="GMN63253.1"/>
    <property type="molecule type" value="Genomic_DNA"/>
</dbReference>
<feature type="region of interest" description="Disordered" evidence="1">
    <location>
        <begin position="1"/>
        <end position="39"/>
    </location>
</feature>
<dbReference type="AlphaFoldDB" id="A0AA88DW97"/>
<protein>
    <submittedName>
        <fullName evidence="3">Uncharacterized protein</fullName>
    </submittedName>
</protein>
<evidence type="ECO:0000256" key="1">
    <source>
        <dbReference type="SAM" id="MobiDB-lite"/>
    </source>
</evidence>